<dbReference type="Gene3D" id="3.20.20.140">
    <property type="entry name" value="Metal-dependent hydrolases"/>
    <property type="match status" value="1"/>
</dbReference>
<sequence length="424" mass="47645">MNMLVDGDLHIHSHYSKAVSKVMVYLVIAENAKLKGLGLVGTGDILNPKWEEELLKYSKRVDDGTFDVKGVRFILTAEVEDNRRVHHLLIFPSLSQVHELRETLRKYSQDIDTEGRPHVNLSAAEIAEIANDLGILIGPAHAFTPWTALYKEYNSLKEAYGDAKVDFLELGLSADSEMADMIKAHHNLTYLSNSDAHSPQPHRLGREFNRFKVEDITFEEIRKAILKRGGRRIVLNAGLDPRLGKYHLTACSRCYTKYTLQDAIALRWKCPKCGGAIKKGVRDRILELSDTNERPKDRPPYLRLAPLAEIIAMVLGKGVETKAVKMVWQRFLKEFGSEIKVLVDVPIKTLAKVHEGVAKAVWAYRNGKLIVVPGGGGKYGEIRLPEEIKNAKIDDLEVLEIKVEEEAPKPKQSSLLDFLKGKGL</sequence>
<reference evidence="2" key="1">
    <citation type="submission" date="2016-01" db="EMBL/GenBank/DDBJ databases">
        <authorList>
            <person name="Vorgias C.E."/>
        </authorList>
    </citation>
    <scope>NUCLEOTIDE SEQUENCE [LARGE SCALE GENOMIC DNA]</scope>
</reference>
<keyword evidence="1" id="KW-0347">Helicase</keyword>
<protein>
    <submittedName>
        <fullName evidence="1">DNA helicase II</fullName>
        <ecNumber evidence="1">3.6.1.-</ecNumber>
    </submittedName>
</protein>
<proteinExistence type="predicted"/>
<dbReference type="CDD" id="cd19067">
    <property type="entry name" value="PfuEndoQ-like"/>
    <property type="match status" value="1"/>
</dbReference>
<name>A0A160VU40_9EURY</name>
<dbReference type="InterPro" id="IPR005287">
    <property type="entry name" value="CHP00375"/>
</dbReference>
<dbReference type="KEGG" id="tch:CHITON_1763"/>
<keyword evidence="1" id="KW-0378">Hydrolase</keyword>
<accession>A0A160VU40</accession>
<dbReference type="GO" id="GO:0016787">
    <property type="term" value="F:hydrolase activity"/>
    <property type="evidence" value="ECO:0007669"/>
    <property type="project" value="UniProtKB-KW"/>
</dbReference>
<gene>
    <name evidence="1" type="ORF">CHITON_1763</name>
</gene>
<evidence type="ECO:0000313" key="1">
    <source>
        <dbReference type="EMBL" id="CUX78542.1"/>
    </source>
</evidence>
<keyword evidence="1" id="KW-0547">Nucleotide-binding</keyword>
<dbReference type="Proteomes" id="UP000093069">
    <property type="component" value="Chromosome I"/>
</dbReference>
<dbReference type="GO" id="GO:0004386">
    <property type="term" value="F:helicase activity"/>
    <property type="evidence" value="ECO:0007669"/>
    <property type="project" value="UniProtKB-KW"/>
</dbReference>
<dbReference type="InterPro" id="IPR016195">
    <property type="entry name" value="Pol/histidinol_Pase-like"/>
</dbReference>
<dbReference type="EC" id="3.6.1.-" evidence="1"/>
<dbReference type="SUPFAM" id="SSF89550">
    <property type="entry name" value="PHP domain-like"/>
    <property type="match status" value="1"/>
</dbReference>
<dbReference type="PANTHER" id="PTHR40084">
    <property type="entry name" value="PHOSPHOHYDROLASE, PHP FAMILY"/>
    <property type="match status" value="1"/>
</dbReference>
<evidence type="ECO:0000313" key="2">
    <source>
        <dbReference type="Proteomes" id="UP000093069"/>
    </source>
</evidence>
<dbReference type="NCBIfam" id="TIGR00375">
    <property type="entry name" value="TIGR00375 family protein"/>
    <property type="match status" value="1"/>
</dbReference>
<organism evidence="1 2">
    <name type="scientific">Thermococcus chitonophagus</name>
    <dbReference type="NCBI Taxonomy" id="54262"/>
    <lineage>
        <taxon>Archaea</taxon>
        <taxon>Methanobacteriati</taxon>
        <taxon>Methanobacteriota</taxon>
        <taxon>Thermococci</taxon>
        <taxon>Thermococcales</taxon>
        <taxon>Thermococcaceae</taxon>
        <taxon>Thermococcus</taxon>
    </lineage>
</organism>
<dbReference type="PANTHER" id="PTHR40084:SF1">
    <property type="entry name" value="PHOSPHOTRANSFERASE"/>
    <property type="match status" value="1"/>
</dbReference>
<dbReference type="EMBL" id="LN999010">
    <property type="protein sequence ID" value="CUX78542.1"/>
    <property type="molecule type" value="Genomic_DNA"/>
</dbReference>
<keyword evidence="1" id="KW-0067">ATP-binding</keyword>
<dbReference type="AlphaFoldDB" id="A0A160VU40"/>
<dbReference type="STRING" id="54262.CHITON_1763"/>